<proteinExistence type="inferred from homology"/>
<dbReference type="AlphaFoldDB" id="A0A410MFT3"/>
<evidence type="ECO:0000313" key="11">
    <source>
        <dbReference type="Proteomes" id="UP000287756"/>
    </source>
</evidence>
<feature type="transmembrane region" description="Helical" evidence="7">
    <location>
        <begin position="147"/>
        <end position="167"/>
    </location>
</feature>
<evidence type="ECO:0000259" key="9">
    <source>
        <dbReference type="PROSITE" id="PS50928"/>
    </source>
</evidence>
<feature type="transmembrane region" description="Helical" evidence="7">
    <location>
        <begin position="302"/>
        <end position="326"/>
    </location>
</feature>
<sequence>MSEVRGLANNAKKLSDEQDQHSGSEKVYSPPAPVRLDKAKKKREKQDLWVIIGFMGPALLIYGLYVIYSIVMTFYYSLFEWSGIDNNMVFNGIQNYITLMGDAVFWTSLQNNFLLVGASLLTQLPLGLIMALLLFSPIKGMRFFRSIYFMPFLMSTVAIGILFIYIFDGNFGIVNQILGQLGLESWQRGWLGNEETAIWAVIATVCWQFAPFYMILFRAAIVGIPEELYEAADIDGANSRKKFFAITLPLLVPTIITSSILSIIGALKYFDLIYVMTDGGPNNSTELMATYMYEQTFTNFNMGYGSSISFSMFIIALIVTIFIIIFDQKRKGAS</sequence>
<evidence type="ECO:0000256" key="5">
    <source>
        <dbReference type="ARBA" id="ARBA00022989"/>
    </source>
</evidence>
<evidence type="ECO:0000313" key="10">
    <source>
        <dbReference type="EMBL" id="QAS53582.1"/>
    </source>
</evidence>
<reference evidence="10 11" key="1">
    <citation type="submission" date="2018-01" db="EMBL/GenBank/DDBJ databases">
        <title>The whole genome sequencing and assembly of Halobacillus litoralis ERB031 strain.</title>
        <authorList>
            <person name="Lee S.-J."/>
            <person name="Park M.-K."/>
            <person name="Kim J.-Y."/>
            <person name="Lee Y.-J."/>
            <person name="Yi H."/>
            <person name="Bahn Y.-S."/>
            <person name="Kim J.F."/>
            <person name="Lee D.-W."/>
        </authorList>
    </citation>
    <scope>NUCLEOTIDE SEQUENCE [LARGE SCALE GENOMIC DNA]</scope>
    <source>
        <strain evidence="10 11">ERB 031</strain>
    </source>
</reference>
<dbReference type="InterPro" id="IPR035906">
    <property type="entry name" value="MetI-like_sf"/>
</dbReference>
<feature type="region of interest" description="Disordered" evidence="8">
    <location>
        <begin position="1"/>
        <end position="32"/>
    </location>
</feature>
<dbReference type="Pfam" id="PF00528">
    <property type="entry name" value="BPD_transp_1"/>
    <property type="match status" value="1"/>
</dbReference>
<feature type="domain" description="ABC transmembrane type-1" evidence="9">
    <location>
        <begin position="109"/>
        <end position="325"/>
    </location>
</feature>
<feature type="compositionally biased region" description="Basic and acidic residues" evidence="8">
    <location>
        <begin position="13"/>
        <end position="24"/>
    </location>
</feature>
<evidence type="ECO:0000256" key="2">
    <source>
        <dbReference type="ARBA" id="ARBA00022448"/>
    </source>
</evidence>
<dbReference type="SUPFAM" id="SSF161098">
    <property type="entry name" value="MetI-like"/>
    <property type="match status" value="1"/>
</dbReference>
<dbReference type="KEGG" id="hli:HLI_15920"/>
<evidence type="ECO:0000256" key="4">
    <source>
        <dbReference type="ARBA" id="ARBA00022692"/>
    </source>
</evidence>
<dbReference type="InterPro" id="IPR000515">
    <property type="entry name" value="MetI-like"/>
</dbReference>
<dbReference type="PANTHER" id="PTHR30193">
    <property type="entry name" value="ABC TRANSPORTER PERMEASE PROTEIN"/>
    <property type="match status" value="1"/>
</dbReference>
<dbReference type="EMBL" id="CP026118">
    <property type="protein sequence ID" value="QAS53582.1"/>
    <property type="molecule type" value="Genomic_DNA"/>
</dbReference>
<gene>
    <name evidence="10" type="ORF">HLI_15920</name>
</gene>
<dbReference type="InterPro" id="IPR051393">
    <property type="entry name" value="ABC_transporter_permease"/>
</dbReference>
<dbReference type="PROSITE" id="PS50928">
    <property type="entry name" value="ABC_TM1"/>
    <property type="match status" value="1"/>
</dbReference>
<keyword evidence="2 7" id="KW-0813">Transport</keyword>
<dbReference type="OrthoDB" id="59172at2"/>
<dbReference type="Gene3D" id="1.10.3720.10">
    <property type="entry name" value="MetI-like"/>
    <property type="match status" value="1"/>
</dbReference>
<feature type="transmembrane region" description="Helical" evidence="7">
    <location>
        <begin position="197"/>
        <end position="222"/>
    </location>
</feature>
<comment type="similarity">
    <text evidence="7">Belongs to the binding-protein-dependent transport system permease family.</text>
</comment>
<keyword evidence="5 7" id="KW-1133">Transmembrane helix</keyword>
<evidence type="ECO:0000256" key="7">
    <source>
        <dbReference type="RuleBase" id="RU363032"/>
    </source>
</evidence>
<name>A0A410MFT3_9BACI</name>
<evidence type="ECO:0000256" key="1">
    <source>
        <dbReference type="ARBA" id="ARBA00004651"/>
    </source>
</evidence>
<dbReference type="Proteomes" id="UP000287756">
    <property type="component" value="Chromosome"/>
</dbReference>
<dbReference type="GO" id="GO:0055085">
    <property type="term" value="P:transmembrane transport"/>
    <property type="evidence" value="ECO:0007669"/>
    <property type="project" value="InterPro"/>
</dbReference>
<keyword evidence="4 7" id="KW-0812">Transmembrane</keyword>
<feature type="transmembrane region" description="Helical" evidence="7">
    <location>
        <begin position="243"/>
        <end position="267"/>
    </location>
</feature>
<dbReference type="GO" id="GO:0005886">
    <property type="term" value="C:plasma membrane"/>
    <property type="evidence" value="ECO:0007669"/>
    <property type="project" value="UniProtKB-SubCell"/>
</dbReference>
<organism evidence="10 11">
    <name type="scientific">Halobacillus litoralis</name>
    <dbReference type="NCBI Taxonomy" id="45668"/>
    <lineage>
        <taxon>Bacteria</taxon>
        <taxon>Bacillati</taxon>
        <taxon>Bacillota</taxon>
        <taxon>Bacilli</taxon>
        <taxon>Bacillales</taxon>
        <taxon>Bacillaceae</taxon>
        <taxon>Halobacillus</taxon>
    </lineage>
</organism>
<evidence type="ECO:0000256" key="3">
    <source>
        <dbReference type="ARBA" id="ARBA00022475"/>
    </source>
</evidence>
<keyword evidence="6 7" id="KW-0472">Membrane</keyword>
<keyword evidence="3" id="KW-1003">Cell membrane</keyword>
<evidence type="ECO:0000256" key="8">
    <source>
        <dbReference type="SAM" id="MobiDB-lite"/>
    </source>
</evidence>
<evidence type="ECO:0000256" key="6">
    <source>
        <dbReference type="ARBA" id="ARBA00023136"/>
    </source>
</evidence>
<feature type="transmembrane region" description="Helical" evidence="7">
    <location>
        <begin position="113"/>
        <end position="135"/>
    </location>
</feature>
<protein>
    <submittedName>
        <fullName evidence="10">ABC transporter permease</fullName>
    </submittedName>
</protein>
<dbReference type="PANTHER" id="PTHR30193:SF37">
    <property type="entry name" value="INNER MEMBRANE ABC TRANSPORTER PERMEASE PROTEIN YCJO"/>
    <property type="match status" value="1"/>
</dbReference>
<accession>A0A410MFT3</accession>
<dbReference type="CDD" id="cd06261">
    <property type="entry name" value="TM_PBP2"/>
    <property type="match status" value="1"/>
</dbReference>
<feature type="transmembrane region" description="Helical" evidence="7">
    <location>
        <begin position="48"/>
        <end position="78"/>
    </location>
</feature>
<comment type="subcellular location">
    <subcellularLocation>
        <location evidence="1 7">Cell membrane</location>
        <topology evidence="1 7">Multi-pass membrane protein</topology>
    </subcellularLocation>
</comment>